<feature type="compositionally biased region" description="Basic residues" evidence="1">
    <location>
        <begin position="1"/>
        <end position="12"/>
    </location>
</feature>
<feature type="region of interest" description="Disordered" evidence="1">
    <location>
        <begin position="282"/>
        <end position="307"/>
    </location>
</feature>
<feature type="region of interest" description="Disordered" evidence="1">
    <location>
        <begin position="938"/>
        <end position="982"/>
    </location>
</feature>
<feature type="region of interest" description="Disordered" evidence="1">
    <location>
        <begin position="1009"/>
        <end position="1040"/>
    </location>
</feature>
<accession>A0AAD9RZA0</accession>
<feature type="compositionally biased region" description="Polar residues" evidence="1">
    <location>
        <begin position="282"/>
        <end position="292"/>
    </location>
</feature>
<feature type="compositionally biased region" description="Basic and acidic residues" evidence="1">
    <location>
        <begin position="801"/>
        <end position="812"/>
    </location>
</feature>
<gene>
    <name evidence="2" type="ORF">KPH14_001593</name>
</gene>
<feature type="compositionally biased region" description="Basic residues" evidence="1">
    <location>
        <begin position="1016"/>
        <end position="1027"/>
    </location>
</feature>
<keyword evidence="3" id="KW-1185">Reference proteome</keyword>
<feature type="compositionally biased region" description="Low complexity" evidence="1">
    <location>
        <begin position="122"/>
        <end position="140"/>
    </location>
</feature>
<evidence type="ECO:0000313" key="2">
    <source>
        <dbReference type="EMBL" id="KAK2588702.1"/>
    </source>
</evidence>
<evidence type="ECO:0000313" key="3">
    <source>
        <dbReference type="Proteomes" id="UP001258017"/>
    </source>
</evidence>
<feature type="region of interest" description="Disordered" evidence="1">
    <location>
        <begin position="711"/>
        <end position="741"/>
    </location>
</feature>
<feature type="region of interest" description="Disordered" evidence="1">
    <location>
        <begin position="857"/>
        <end position="881"/>
    </location>
</feature>
<feature type="compositionally biased region" description="Low complexity" evidence="1">
    <location>
        <begin position="437"/>
        <end position="449"/>
    </location>
</feature>
<name>A0AAD9RZA0_9HYME</name>
<feature type="region of interest" description="Disordered" evidence="1">
    <location>
        <begin position="649"/>
        <end position="672"/>
    </location>
</feature>
<reference evidence="2" key="2">
    <citation type="journal article" date="2023" name="Commun. Biol.">
        <title>Intrasexual cuticular hydrocarbon dimorphism in a wasp sheds light on hydrocarbon biosynthesis genes in Hymenoptera.</title>
        <authorList>
            <person name="Moris V.C."/>
            <person name="Podsiadlowski L."/>
            <person name="Martin S."/>
            <person name="Oeyen J.P."/>
            <person name="Donath A."/>
            <person name="Petersen M."/>
            <person name="Wilbrandt J."/>
            <person name="Misof B."/>
            <person name="Liedtke D."/>
            <person name="Thamm M."/>
            <person name="Scheiner R."/>
            <person name="Schmitt T."/>
            <person name="Niehuis O."/>
        </authorList>
    </citation>
    <scope>NUCLEOTIDE SEQUENCE</scope>
    <source>
        <strain evidence="2">GBR_01_08_01A</strain>
    </source>
</reference>
<feature type="compositionally biased region" description="Acidic residues" evidence="1">
    <location>
        <begin position="860"/>
        <end position="869"/>
    </location>
</feature>
<feature type="compositionally biased region" description="Acidic residues" evidence="1">
    <location>
        <begin position="427"/>
        <end position="436"/>
    </location>
</feature>
<protein>
    <submittedName>
        <fullName evidence="2">Uncharacterized protein</fullName>
    </submittedName>
</protein>
<feature type="region of interest" description="Disordered" evidence="1">
    <location>
        <begin position="1119"/>
        <end position="1142"/>
    </location>
</feature>
<organism evidence="2 3">
    <name type="scientific">Odynerus spinipes</name>
    <dbReference type="NCBI Taxonomy" id="1348599"/>
    <lineage>
        <taxon>Eukaryota</taxon>
        <taxon>Metazoa</taxon>
        <taxon>Ecdysozoa</taxon>
        <taxon>Arthropoda</taxon>
        <taxon>Hexapoda</taxon>
        <taxon>Insecta</taxon>
        <taxon>Pterygota</taxon>
        <taxon>Neoptera</taxon>
        <taxon>Endopterygota</taxon>
        <taxon>Hymenoptera</taxon>
        <taxon>Apocrita</taxon>
        <taxon>Aculeata</taxon>
        <taxon>Vespoidea</taxon>
        <taxon>Vespidae</taxon>
        <taxon>Eumeninae</taxon>
        <taxon>Odynerus</taxon>
    </lineage>
</organism>
<feature type="region of interest" description="Disordered" evidence="1">
    <location>
        <begin position="120"/>
        <end position="156"/>
    </location>
</feature>
<feature type="compositionally biased region" description="Basic and acidic residues" evidence="1">
    <location>
        <begin position="1119"/>
        <end position="1135"/>
    </location>
</feature>
<feature type="compositionally biased region" description="Low complexity" evidence="1">
    <location>
        <begin position="60"/>
        <end position="75"/>
    </location>
</feature>
<dbReference type="EMBL" id="JAIFRP010000002">
    <property type="protein sequence ID" value="KAK2588702.1"/>
    <property type="molecule type" value="Genomic_DNA"/>
</dbReference>
<feature type="region of interest" description="Disordered" evidence="1">
    <location>
        <begin position="786"/>
        <end position="829"/>
    </location>
</feature>
<feature type="compositionally biased region" description="Basic and acidic residues" evidence="1">
    <location>
        <begin position="1028"/>
        <end position="1040"/>
    </location>
</feature>
<sequence length="1324" mass="145641">MGKKGSKRKTRWRTLSIGAPPGEEDEEDGLRNGYVKGQQNDSSPHGFDRNGQGEYKPRRSTIGSSGSSGYTNGTSKARRDESAGSPSQPKIIFNEDEYTRITTPRQDVLFKKGYLSRKKPWAGNASTSATPSTTESQSASHSTAGRDGSETTEDQQLLDRDSATGEYPPGVDPGAQVGYGTFYDHASGYYYEYPVMLVGPTPIPTQIGPNVLAALPCSSVPLRPIEWINPAFVPKLSGQSYCLMNNEVHYQSGQNAETQPMMAEEHGNALVPAENSNGAWNESGIGSTSCNGSVVEETEEQQLEDTNVTKEATAASEDNPTEELFQGVDQVPTIEEIDGNGAPYLEPIVMPQPAAIHVPHVIPAVPQPYMYPGHYMFGPPLVNVNGVTIQGGPMIRTTDITTMTAAAYTKRRKKKRRKQRRAVLGNAEDDEEDYSSDGESGISSSRTSWSTCPSLSTTVTITTTTTAAGTTTTTTPTTMTTMTNRPLNPECEEFHLRPAIERDLSVAVNSSATSEESLNNEEEISSNIGDNCESKYNNNPCEDTTSTEQETKVKENCGPIVESTTSQEVIDSSTNAENRLINYLSGDNEMVSSTKETTDYVINDARTESNEASQRTDINNVADSSFSANEICERPASDINNFPTKLHVDRDKETLSNGQVRSNRPDDDDAEAIQLSSNPIESIAIMENGGLSETPRSSRSSSSQLANENTILGNNIDTRQVQDSSDSSSARGSTRKKYNAKTSRFIREPTPGLNLSDECDTTENVENVAQAVISSQLESVALVVKDTEKEDRVSSESASETGKDNVDNKTANEDVAEGSNDSGFETQTRQPEYRITEAVTEWLRRANSPDVFITATMESDSSDTEDEDLNDKPPKNLQGNPMPALSVNSMADDCTSSCTASCSEFAKINNVDKDRQAYNNKNDNQSAVVTLRKTYVRGSKRRSADRFARQAEDNHDEHTENGVLSSSDSCHQQESNASTTTLRKRNLLRKDVAGVCEFTEKDSVAGMRVATSSRINSKRNTSRRTRRSDKSSKKPAESLDVKIRRINEPLGNEDEGIADDANHTMSVRTFEKGEIVVSVDGKILQISPFAKLLHYVENNVSKNAKKVEEINLEKKISESSEETATERIEMKRRSSDEEDEIDNKMTASLVSIEEPDVLECWEAETIEPIRTPKRMLQSHGVSYEGEAAEEDNFQTEPAIVEHVQKYYRLARESATSIEDELYESKINVLLDTKPFNKSRMVPNSPVELIRGFQGEEIPVIMPNEKDGSLEERKIPVDEAFEVYESCYANKAQTLTLGSIFKTRPLHRQEGEGPVPCRAVCCSIQ</sequence>
<dbReference type="Proteomes" id="UP001258017">
    <property type="component" value="Unassembled WGS sequence"/>
</dbReference>
<comment type="caution">
    <text evidence="2">The sequence shown here is derived from an EMBL/GenBank/DDBJ whole genome shotgun (WGS) entry which is preliminary data.</text>
</comment>
<feature type="compositionally biased region" description="Basic and acidic residues" evidence="1">
    <location>
        <begin position="942"/>
        <end position="960"/>
    </location>
</feature>
<feature type="compositionally biased region" description="Polar residues" evidence="1">
    <location>
        <begin position="962"/>
        <end position="981"/>
    </location>
</feature>
<reference evidence="2" key="1">
    <citation type="submission" date="2021-08" db="EMBL/GenBank/DDBJ databases">
        <authorList>
            <person name="Misof B."/>
            <person name="Oliver O."/>
            <person name="Podsiadlowski L."/>
            <person name="Donath A."/>
            <person name="Peters R."/>
            <person name="Mayer C."/>
            <person name="Rust J."/>
            <person name="Gunkel S."/>
            <person name="Lesny P."/>
            <person name="Martin S."/>
            <person name="Oeyen J.P."/>
            <person name="Petersen M."/>
            <person name="Panagiotis P."/>
            <person name="Wilbrandt J."/>
            <person name="Tanja T."/>
        </authorList>
    </citation>
    <scope>NUCLEOTIDE SEQUENCE</scope>
    <source>
        <strain evidence="2">GBR_01_08_01A</strain>
        <tissue evidence="2">Thorax + abdomen</tissue>
    </source>
</reference>
<feature type="region of interest" description="Disordered" evidence="1">
    <location>
        <begin position="1"/>
        <end position="99"/>
    </location>
</feature>
<feature type="compositionally biased region" description="Polar residues" evidence="1">
    <location>
        <begin position="819"/>
        <end position="829"/>
    </location>
</feature>
<evidence type="ECO:0000256" key="1">
    <source>
        <dbReference type="SAM" id="MobiDB-lite"/>
    </source>
</evidence>
<feature type="region of interest" description="Disordered" evidence="1">
    <location>
        <begin position="407"/>
        <end position="449"/>
    </location>
</feature>
<feature type="compositionally biased region" description="Basic residues" evidence="1">
    <location>
        <begin position="409"/>
        <end position="421"/>
    </location>
</feature>
<feature type="compositionally biased region" description="Polar residues" evidence="1">
    <location>
        <begin position="711"/>
        <end position="722"/>
    </location>
</feature>
<proteinExistence type="predicted"/>